<evidence type="ECO:0000256" key="1">
    <source>
        <dbReference type="SAM" id="MobiDB-lite"/>
    </source>
</evidence>
<dbReference type="Proteomes" id="UP001458880">
    <property type="component" value="Unassembled WGS sequence"/>
</dbReference>
<keyword evidence="3" id="KW-1185">Reference proteome</keyword>
<protein>
    <submittedName>
        <fullName evidence="2">Uncharacterized protein</fullName>
    </submittedName>
</protein>
<reference evidence="2 3" key="1">
    <citation type="journal article" date="2024" name="BMC Genomics">
        <title>De novo assembly and annotation of Popillia japonica's genome with initial clues to its potential as an invasive pest.</title>
        <authorList>
            <person name="Cucini C."/>
            <person name="Boschi S."/>
            <person name="Funari R."/>
            <person name="Cardaioli E."/>
            <person name="Iannotti N."/>
            <person name="Marturano G."/>
            <person name="Paoli F."/>
            <person name="Bruttini M."/>
            <person name="Carapelli A."/>
            <person name="Frati F."/>
            <person name="Nardi F."/>
        </authorList>
    </citation>
    <scope>NUCLEOTIDE SEQUENCE [LARGE SCALE GENOMIC DNA]</scope>
    <source>
        <strain evidence="2">DMR45628</strain>
    </source>
</reference>
<dbReference type="AlphaFoldDB" id="A0AAW1L0A6"/>
<proteinExistence type="predicted"/>
<sequence length="96" mass="10445">MSGVAEDELTEEELTAVAGKPLLSSEVTRRGIEFAPEPEADASGSSEVTRRGIEFAPEPEADASGSSFKCCLVKNDSLLLLLKCFLIYLRRFHDPV</sequence>
<organism evidence="2 3">
    <name type="scientific">Popillia japonica</name>
    <name type="common">Japanese beetle</name>
    <dbReference type="NCBI Taxonomy" id="7064"/>
    <lineage>
        <taxon>Eukaryota</taxon>
        <taxon>Metazoa</taxon>
        <taxon>Ecdysozoa</taxon>
        <taxon>Arthropoda</taxon>
        <taxon>Hexapoda</taxon>
        <taxon>Insecta</taxon>
        <taxon>Pterygota</taxon>
        <taxon>Neoptera</taxon>
        <taxon>Endopterygota</taxon>
        <taxon>Coleoptera</taxon>
        <taxon>Polyphaga</taxon>
        <taxon>Scarabaeiformia</taxon>
        <taxon>Scarabaeidae</taxon>
        <taxon>Rutelinae</taxon>
        <taxon>Popillia</taxon>
    </lineage>
</organism>
<evidence type="ECO:0000313" key="2">
    <source>
        <dbReference type="EMBL" id="KAK9728120.1"/>
    </source>
</evidence>
<feature type="region of interest" description="Disordered" evidence="1">
    <location>
        <begin position="33"/>
        <end position="66"/>
    </location>
</feature>
<comment type="caution">
    <text evidence="2">The sequence shown here is derived from an EMBL/GenBank/DDBJ whole genome shotgun (WGS) entry which is preliminary data.</text>
</comment>
<accession>A0AAW1L0A6</accession>
<dbReference type="EMBL" id="JASPKY010000172">
    <property type="protein sequence ID" value="KAK9728120.1"/>
    <property type="molecule type" value="Genomic_DNA"/>
</dbReference>
<name>A0AAW1L0A6_POPJA</name>
<gene>
    <name evidence="2" type="ORF">QE152_g18159</name>
</gene>
<evidence type="ECO:0000313" key="3">
    <source>
        <dbReference type="Proteomes" id="UP001458880"/>
    </source>
</evidence>